<proteinExistence type="predicted"/>
<dbReference type="EMBL" id="QUNO01000010">
    <property type="protein sequence ID" value="REH42640.1"/>
    <property type="molecule type" value="Genomic_DNA"/>
</dbReference>
<evidence type="ECO:0000313" key="3">
    <source>
        <dbReference type="Proteomes" id="UP000256269"/>
    </source>
</evidence>
<accession>A0A3E0HCQ9</accession>
<feature type="domain" description="Putative restriction endonuclease" evidence="1">
    <location>
        <begin position="11"/>
        <end position="168"/>
    </location>
</feature>
<sequence length="180" mass="19947">MHPPAVPFTVDDLDAMPEHGRRHELIDGVLYVTPVPDSAHQQAVMKLLITLDRCCPDGMHVLLGPLAVRLSDDTELRPDAVVARDEDLTEKGLPVAPALAVEVLTPNTELLDRHTKKAACERAGTPSFWIVDPAEPRLTVFELDDHRRYRTAADVKGDVAFDAERPFPVRVVPAELNQPR</sequence>
<name>A0A3E0HCQ9_9PSEU</name>
<dbReference type="Gene3D" id="3.90.1570.10">
    <property type="entry name" value="tt1808, chain A"/>
    <property type="match status" value="1"/>
</dbReference>
<keyword evidence="2" id="KW-0378">Hydrolase</keyword>
<keyword evidence="2" id="KW-0540">Nuclease</keyword>
<dbReference type="Proteomes" id="UP000256269">
    <property type="component" value="Unassembled WGS sequence"/>
</dbReference>
<dbReference type="CDD" id="cd06260">
    <property type="entry name" value="DUF820-like"/>
    <property type="match status" value="1"/>
</dbReference>
<keyword evidence="2" id="KW-0255">Endonuclease</keyword>
<dbReference type="InterPro" id="IPR012296">
    <property type="entry name" value="Nuclease_put_TT1808"/>
</dbReference>
<dbReference type="AlphaFoldDB" id="A0A3E0HCQ9"/>
<protein>
    <submittedName>
        <fullName evidence="2">Uma2 family endonuclease</fullName>
    </submittedName>
</protein>
<dbReference type="PANTHER" id="PTHR34107">
    <property type="entry name" value="SLL0198 PROTEIN-RELATED"/>
    <property type="match status" value="1"/>
</dbReference>
<keyword evidence="3" id="KW-1185">Reference proteome</keyword>
<dbReference type="PANTHER" id="PTHR34107:SF4">
    <property type="entry name" value="SLL1222 PROTEIN"/>
    <property type="match status" value="1"/>
</dbReference>
<comment type="caution">
    <text evidence="2">The sequence shown here is derived from an EMBL/GenBank/DDBJ whole genome shotgun (WGS) entry which is preliminary data.</text>
</comment>
<gene>
    <name evidence="2" type="ORF">BCF44_110136</name>
</gene>
<organism evidence="2 3">
    <name type="scientific">Kutzneria buriramensis</name>
    <dbReference type="NCBI Taxonomy" id="1045776"/>
    <lineage>
        <taxon>Bacteria</taxon>
        <taxon>Bacillati</taxon>
        <taxon>Actinomycetota</taxon>
        <taxon>Actinomycetes</taxon>
        <taxon>Pseudonocardiales</taxon>
        <taxon>Pseudonocardiaceae</taxon>
        <taxon>Kutzneria</taxon>
    </lineage>
</organism>
<evidence type="ECO:0000313" key="2">
    <source>
        <dbReference type="EMBL" id="REH42640.1"/>
    </source>
</evidence>
<dbReference type="RefSeq" id="WP_116177459.1">
    <property type="nucleotide sequence ID" value="NZ_CP144375.1"/>
</dbReference>
<dbReference type="SUPFAM" id="SSF52980">
    <property type="entry name" value="Restriction endonuclease-like"/>
    <property type="match status" value="1"/>
</dbReference>
<dbReference type="Pfam" id="PF05685">
    <property type="entry name" value="Uma2"/>
    <property type="match status" value="1"/>
</dbReference>
<dbReference type="InterPro" id="IPR008538">
    <property type="entry name" value="Uma2"/>
</dbReference>
<reference evidence="2 3" key="1">
    <citation type="submission" date="2018-08" db="EMBL/GenBank/DDBJ databases">
        <title>Genomic Encyclopedia of Archaeal and Bacterial Type Strains, Phase II (KMG-II): from individual species to whole genera.</title>
        <authorList>
            <person name="Goeker M."/>
        </authorList>
    </citation>
    <scope>NUCLEOTIDE SEQUENCE [LARGE SCALE GENOMIC DNA]</scope>
    <source>
        <strain evidence="2 3">DSM 45791</strain>
    </source>
</reference>
<dbReference type="InterPro" id="IPR011335">
    <property type="entry name" value="Restrct_endonuc-II-like"/>
</dbReference>
<dbReference type="GO" id="GO:0004519">
    <property type="term" value="F:endonuclease activity"/>
    <property type="evidence" value="ECO:0007669"/>
    <property type="project" value="UniProtKB-KW"/>
</dbReference>
<evidence type="ECO:0000259" key="1">
    <source>
        <dbReference type="Pfam" id="PF05685"/>
    </source>
</evidence>
<dbReference type="OrthoDB" id="9799703at2"/>